<dbReference type="eggNOG" id="KOG0258">
    <property type="taxonomic scope" value="Eukaryota"/>
</dbReference>
<dbReference type="Pfam" id="PF22784">
    <property type="entry name" value="PTP-SAK"/>
    <property type="match status" value="1"/>
</dbReference>
<dbReference type="OrthoDB" id="1732682at2759"/>
<comment type="pathway">
    <text evidence="7">Amino-acid degradation; L-alanine degradation via transaminase pathway; pyruvate from L-alanine: step 1/1.</text>
</comment>
<reference evidence="13 14" key="1">
    <citation type="journal article" date="2010" name="Science">
        <title>Genomic analysis of organismal complexity in the multicellular green alga Volvox carteri.</title>
        <authorList>
            <person name="Prochnik S.E."/>
            <person name="Umen J."/>
            <person name="Nedelcu A.M."/>
            <person name="Hallmann A."/>
            <person name="Miller S.M."/>
            <person name="Nishii I."/>
            <person name="Ferris P."/>
            <person name="Kuo A."/>
            <person name="Mitros T."/>
            <person name="Fritz-Laylin L.K."/>
            <person name="Hellsten U."/>
            <person name="Chapman J."/>
            <person name="Simakov O."/>
            <person name="Rensing S.A."/>
            <person name="Terry A."/>
            <person name="Pangilinan J."/>
            <person name="Kapitonov V."/>
            <person name="Jurka J."/>
            <person name="Salamov A."/>
            <person name="Shapiro H."/>
            <person name="Schmutz J."/>
            <person name="Grimwood J."/>
            <person name="Lindquist E."/>
            <person name="Lucas S."/>
            <person name="Grigoriev I.V."/>
            <person name="Schmitt R."/>
            <person name="Kirk D."/>
            <person name="Rokhsar D.S."/>
        </authorList>
    </citation>
    <scope>NUCLEOTIDE SEQUENCE [LARGE SCALE GENOMIC DNA]</scope>
    <source>
        <strain evidence="14">f. Nagariensis / Eve</strain>
    </source>
</reference>
<dbReference type="PROSITE" id="PS50056">
    <property type="entry name" value="TYR_PHOSPHATASE_2"/>
    <property type="match status" value="1"/>
</dbReference>
<comment type="cofactor">
    <cofactor evidence="1">
        <name>pyridoxal 5'-phosphate</name>
        <dbReference type="ChEBI" id="CHEBI:597326"/>
    </cofactor>
</comment>
<dbReference type="InterPro" id="IPR000387">
    <property type="entry name" value="Tyr_Pase_dom"/>
</dbReference>
<evidence type="ECO:0000256" key="5">
    <source>
        <dbReference type="ARBA" id="ARBA00022801"/>
    </source>
</evidence>
<dbReference type="GeneID" id="9617485"/>
<dbReference type="InterPro" id="IPR015422">
    <property type="entry name" value="PyrdxlP-dep_Trfase_small"/>
</dbReference>
<dbReference type="FunFam" id="3.40.640.10:FF:000012">
    <property type="entry name" value="alanine aminotransferase 2"/>
    <property type="match status" value="1"/>
</dbReference>
<comment type="pathway">
    <text evidence="8">Photosynthesis; C4 acid pathway.</text>
</comment>
<dbReference type="AlphaFoldDB" id="D8TJR2"/>
<dbReference type="GO" id="GO:0030170">
    <property type="term" value="F:pyridoxal phosphate binding"/>
    <property type="evidence" value="ECO:0007669"/>
    <property type="project" value="InterPro"/>
</dbReference>
<evidence type="ECO:0000256" key="1">
    <source>
        <dbReference type="ARBA" id="ARBA00001933"/>
    </source>
</evidence>
<dbReference type="STRING" id="3068.D8TJR2"/>
<keyword evidence="14" id="KW-1185">Reference proteome</keyword>
<keyword evidence="5" id="KW-0378">Hydrolase</keyword>
<dbReference type="GO" id="GO:0004021">
    <property type="term" value="F:L-alanine:2-oxoglutarate aminotransferase activity"/>
    <property type="evidence" value="ECO:0007669"/>
    <property type="project" value="UniProtKB-EC"/>
</dbReference>
<dbReference type="KEGG" id="vcn:VOLCADRAFT_120326"/>
<evidence type="ECO:0000256" key="3">
    <source>
        <dbReference type="ARBA" id="ARBA00022576"/>
    </source>
</evidence>
<dbReference type="FunCoup" id="D8TJR2">
    <property type="interactions" value="1356"/>
</dbReference>
<dbReference type="GO" id="GO:0016791">
    <property type="term" value="F:phosphatase activity"/>
    <property type="evidence" value="ECO:0007669"/>
    <property type="project" value="UniProtKB-ARBA"/>
</dbReference>
<dbReference type="Pfam" id="PF00155">
    <property type="entry name" value="Aminotran_1_2"/>
    <property type="match status" value="1"/>
</dbReference>
<dbReference type="UniPathway" id="UPA00528">
    <property type="reaction ID" value="UER00586"/>
</dbReference>
<dbReference type="InParanoid" id="D8TJR2"/>
<keyword evidence="6" id="KW-0663">Pyridoxal phosphate</keyword>
<proteinExistence type="inferred from homology"/>
<dbReference type="Proteomes" id="UP000001058">
    <property type="component" value="Unassembled WGS sequence"/>
</dbReference>
<dbReference type="GO" id="GO:0042853">
    <property type="term" value="P:L-alanine catabolic process"/>
    <property type="evidence" value="ECO:0007669"/>
    <property type="project" value="UniProtKB-UniPathway"/>
</dbReference>
<dbReference type="FunFam" id="1.10.287.1970:FF:000001">
    <property type="entry name" value="Alanine aminotransferase 2"/>
    <property type="match status" value="1"/>
</dbReference>
<feature type="compositionally biased region" description="Basic and acidic residues" evidence="11">
    <location>
        <begin position="830"/>
        <end position="840"/>
    </location>
</feature>
<keyword evidence="4" id="KW-0808">Transferase</keyword>
<dbReference type="Gene3D" id="1.10.287.1970">
    <property type="match status" value="1"/>
</dbReference>
<dbReference type="EMBL" id="GL378324">
    <property type="protein sequence ID" value="EFJ52417.1"/>
    <property type="molecule type" value="Genomic_DNA"/>
</dbReference>
<dbReference type="SUPFAM" id="SSF53383">
    <property type="entry name" value="PLP-dependent transferases"/>
    <property type="match status" value="1"/>
</dbReference>
<evidence type="ECO:0000313" key="13">
    <source>
        <dbReference type="EMBL" id="EFJ52417.1"/>
    </source>
</evidence>
<dbReference type="Gene3D" id="3.90.1150.10">
    <property type="entry name" value="Aspartate Aminotransferase, domain 1"/>
    <property type="match status" value="1"/>
</dbReference>
<evidence type="ECO:0000256" key="4">
    <source>
        <dbReference type="ARBA" id="ARBA00022679"/>
    </source>
</evidence>
<dbReference type="InterPro" id="IPR029021">
    <property type="entry name" value="Prot-tyrosine_phosphatase-like"/>
</dbReference>
<evidence type="ECO:0000313" key="14">
    <source>
        <dbReference type="Proteomes" id="UP000001058"/>
    </source>
</evidence>
<organism evidence="14">
    <name type="scientific">Volvox carteri f. nagariensis</name>
    <dbReference type="NCBI Taxonomy" id="3068"/>
    <lineage>
        <taxon>Eukaryota</taxon>
        <taxon>Viridiplantae</taxon>
        <taxon>Chlorophyta</taxon>
        <taxon>core chlorophytes</taxon>
        <taxon>Chlorophyceae</taxon>
        <taxon>CS clade</taxon>
        <taxon>Chlamydomonadales</taxon>
        <taxon>Volvocaceae</taxon>
        <taxon>Volvox</taxon>
    </lineage>
</organism>
<keyword evidence="3" id="KW-0032">Aminotransferase</keyword>
<evidence type="ECO:0000256" key="2">
    <source>
        <dbReference type="ARBA" id="ARBA00011738"/>
    </source>
</evidence>
<protein>
    <recommendedName>
        <fullName evidence="10">alanine transaminase</fullName>
        <ecNumber evidence="10">2.6.1.2</ecNumber>
    </recommendedName>
</protein>
<name>D8TJR2_VOLCA</name>
<dbReference type="InterPro" id="IPR015421">
    <property type="entry name" value="PyrdxlP-dep_Trfase_major"/>
</dbReference>
<dbReference type="CDD" id="cd00609">
    <property type="entry name" value="AAT_like"/>
    <property type="match status" value="1"/>
</dbReference>
<evidence type="ECO:0000256" key="10">
    <source>
        <dbReference type="ARBA" id="ARBA00026106"/>
    </source>
</evidence>
<dbReference type="InterPro" id="IPR057023">
    <property type="entry name" value="PTP-SAK"/>
</dbReference>
<dbReference type="SUPFAM" id="SSF52799">
    <property type="entry name" value="(Phosphotyrosine protein) phosphatases II"/>
    <property type="match status" value="1"/>
</dbReference>
<evidence type="ECO:0000256" key="7">
    <source>
        <dbReference type="ARBA" id="ARBA00025708"/>
    </source>
</evidence>
<dbReference type="Gene3D" id="3.90.190.10">
    <property type="entry name" value="Protein tyrosine phosphatase superfamily"/>
    <property type="match status" value="1"/>
</dbReference>
<evidence type="ECO:0000256" key="9">
    <source>
        <dbReference type="ARBA" id="ARBA00025785"/>
    </source>
</evidence>
<feature type="domain" description="Tyrosine specific protein phosphatases" evidence="12">
    <location>
        <begin position="198"/>
        <end position="253"/>
    </location>
</feature>
<dbReference type="PANTHER" id="PTHR11751">
    <property type="entry name" value="ALANINE AMINOTRANSFERASE"/>
    <property type="match status" value="1"/>
</dbReference>
<evidence type="ECO:0000259" key="12">
    <source>
        <dbReference type="PROSITE" id="PS50056"/>
    </source>
</evidence>
<evidence type="ECO:0000256" key="8">
    <source>
        <dbReference type="ARBA" id="ARBA00025709"/>
    </source>
</evidence>
<sequence>MQTLQRRSGCRAFGAANVRQLRRAHACYAQSPTVVVTQAASHARLDSLPTLPPLDGAYETAMAFTDFANWLIPGSVMLGRYPYVEPSRCLRREQGEQQLQRILETGVTTFVSLQAELPPQEKMTLAGKNGFLPYKATADLIRSSLNGPPPMEIVEGLRNPMLDKFLPARKRQGGVPYNPVTLQFIHFPIVDLGLPRSSELPKLISDMEQRLAVGEKLYVHCWGGRGRAGTVGACLLAQLYRLSAEESLERVQRAFDTRQDGGRRSPETEEQPSNRAVVVYQTLASFGAGFCTLPLSIDTINKRVINSEYAVRGEIVQLAQKIARDLEEGKGSHPFDKVVWCNIGNPQILGQKPITYFRQVLALCECPQLLDHPQIRELFPDDVIARAQLLVKAIPGGLGAYSDSAGALILRQLVARSIARRDGYPASPENIYMTDGASPAVHYMMDLLLREPTDSMMVPIPQYPLYSATLTLYGGRLVPYLLDEAAGWGLDVAHLREQISTARASGLCVRAVVVINPGNPTGQCLSYQNMRDILSFCREEQLVLIADEVYQANIYVGNKEFFSFKKVACDMGLLEDVPLVSLHSISKGFVGECGRRGGYMEVTGFPAEVKDQILKLASINLCPNLSGQICCALMMNPPQVGEASYEQYRAEKSAILGSLKRRAELLVGALNQLEGVTCNAAEGALYAFPKVTLPEAAVQAAKQLGKQPDWLYCKELLESTGIVVVPGSGFGQADGTFHFRTTFLPSEEDIGRVVQALGDFHAGFLKNGGCEWKQRPLIIIVPLARQEATAAVVVAVAGGEGASRVPDGHLSPPPQPAEGAEGAPGTGDTTIDKTLKAAMN</sequence>
<dbReference type="InterPro" id="IPR045088">
    <property type="entry name" value="ALAT1/2-like"/>
</dbReference>
<comment type="similarity">
    <text evidence="9">Belongs to the class-I pyridoxal-phosphate-dependent aminotransferase family. Alanine aminotransferase subfamily.</text>
</comment>
<evidence type="ECO:0000256" key="6">
    <source>
        <dbReference type="ARBA" id="ARBA00022898"/>
    </source>
</evidence>
<dbReference type="EC" id="2.6.1.2" evidence="10"/>
<evidence type="ECO:0000256" key="11">
    <source>
        <dbReference type="SAM" id="MobiDB-lite"/>
    </source>
</evidence>
<feature type="region of interest" description="Disordered" evidence="11">
    <location>
        <begin position="803"/>
        <end position="840"/>
    </location>
</feature>
<accession>D8TJR2</accession>
<comment type="subunit">
    <text evidence="2">Homodimer.</text>
</comment>
<dbReference type="InterPro" id="IPR015424">
    <property type="entry name" value="PyrdxlP-dep_Trfase"/>
</dbReference>
<dbReference type="UniPathway" id="UPA00322"/>
<gene>
    <name evidence="13" type="ORF">VOLCADRAFT_120326</name>
</gene>
<dbReference type="PANTHER" id="PTHR11751:SF29">
    <property type="entry name" value="ALANINE TRANSAMINASE"/>
    <property type="match status" value="1"/>
</dbReference>
<dbReference type="RefSeq" id="XP_002946490.1">
    <property type="nucleotide sequence ID" value="XM_002946444.1"/>
</dbReference>
<dbReference type="InterPro" id="IPR004839">
    <property type="entry name" value="Aminotransferase_I/II_large"/>
</dbReference>
<dbReference type="Gene3D" id="3.40.640.10">
    <property type="entry name" value="Type I PLP-dependent aspartate aminotransferase-like (Major domain)"/>
    <property type="match status" value="1"/>
</dbReference>
<dbReference type="FunFam" id="3.90.1150.10:FF:000151">
    <property type="entry name" value="Alanine aminotransferase 2"/>
    <property type="match status" value="1"/>
</dbReference>